<evidence type="ECO:0000256" key="11">
    <source>
        <dbReference type="ARBA" id="ARBA00023288"/>
    </source>
</evidence>
<evidence type="ECO:0000313" key="15">
    <source>
        <dbReference type="EMBL" id="KAK3213703.1"/>
    </source>
</evidence>
<evidence type="ECO:0000256" key="7">
    <source>
        <dbReference type="ARBA" id="ARBA00022741"/>
    </source>
</evidence>
<evidence type="ECO:0000256" key="2">
    <source>
        <dbReference type="ARBA" id="ARBA00006270"/>
    </source>
</evidence>
<dbReference type="PANTHER" id="PTHR23051:SF0">
    <property type="entry name" value="SOLUTE CARRIER FAMILY 35 MEMBER F5"/>
    <property type="match status" value="1"/>
</dbReference>
<dbReference type="PANTHER" id="PTHR23051">
    <property type="entry name" value="SOLUTE CARRIER FAMILY 35, MEMBER F5"/>
    <property type="match status" value="1"/>
</dbReference>
<dbReference type="InterPro" id="IPR037185">
    <property type="entry name" value="EmrE-like"/>
</dbReference>
<comment type="similarity">
    <text evidence="3">Belongs to the SLC35F solute transporter family.</text>
</comment>
<dbReference type="Pfam" id="PF06027">
    <property type="entry name" value="SLC35F"/>
    <property type="match status" value="1"/>
</dbReference>
<dbReference type="InterPro" id="IPR027417">
    <property type="entry name" value="P-loop_NTPase"/>
</dbReference>
<dbReference type="SUPFAM" id="SSF103481">
    <property type="entry name" value="Multidrug resistance efflux transporter EmrE"/>
    <property type="match status" value="1"/>
</dbReference>
<dbReference type="GO" id="GO:0000329">
    <property type="term" value="C:fungal-type vacuole membrane"/>
    <property type="evidence" value="ECO:0007669"/>
    <property type="project" value="TreeGrafter"/>
</dbReference>
<dbReference type="InterPro" id="IPR009262">
    <property type="entry name" value="SLC35_F1/F2/F6"/>
</dbReference>
<dbReference type="SMART" id="SM00173">
    <property type="entry name" value="RAS"/>
    <property type="match status" value="1"/>
</dbReference>
<dbReference type="PROSITE" id="PS51421">
    <property type="entry name" value="RAS"/>
    <property type="match status" value="1"/>
</dbReference>
<keyword evidence="8 14" id="KW-1133">Transmembrane helix</keyword>
<dbReference type="FunFam" id="3.40.50.300:FF:000086">
    <property type="entry name" value="Ras-related small GTPase"/>
    <property type="match status" value="1"/>
</dbReference>
<dbReference type="GO" id="GO:0022857">
    <property type="term" value="F:transmembrane transporter activity"/>
    <property type="evidence" value="ECO:0007669"/>
    <property type="project" value="InterPro"/>
</dbReference>
<dbReference type="PROSITE" id="PS51420">
    <property type="entry name" value="RHO"/>
    <property type="match status" value="1"/>
</dbReference>
<evidence type="ECO:0000256" key="4">
    <source>
        <dbReference type="ARBA" id="ARBA00022448"/>
    </source>
</evidence>
<dbReference type="Gene3D" id="3.40.50.300">
    <property type="entry name" value="P-loop containing nucleotide triphosphate hydrolases"/>
    <property type="match status" value="1"/>
</dbReference>
<keyword evidence="10 14" id="KW-0472">Membrane</keyword>
<feature type="transmembrane region" description="Helical" evidence="14">
    <location>
        <begin position="533"/>
        <end position="550"/>
    </location>
</feature>
<evidence type="ECO:0000256" key="6">
    <source>
        <dbReference type="ARBA" id="ARBA00022692"/>
    </source>
</evidence>
<dbReference type="Proteomes" id="UP001280581">
    <property type="component" value="Unassembled WGS sequence"/>
</dbReference>
<dbReference type="NCBIfam" id="TIGR00231">
    <property type="entry name" value="small_GTP"/>
    <property type="match status" value="1"/>
</dbReference>
<comment type="subcellular location">
    <subcellularLocation>
        <location evidence="1">Membrane</location>
        <topology evidence="1">Multi-pass membrane protein</topology>
    </subcellularLocation>
</comment>
<protein>
    <recommendedName>
        <fullName evidence="17">Vacuolar membrane protein</fullName>
    </recommendedName>
</protein>
<dbReference type="AlphaFoldDB" id="A0AAN6M0V0"/>
<evidence type="ECO:0000256" key="8">
    <source>
        <dbReference type="ARBA" id="ARBA00022989"/>
    </source>
</evidence>
<keyword evidence="11" id="KW-0449">Lipoprotein</keyword>
<dbReference type="SMART" id="SM00176">
    <property type="entry name" value="RAN"/>
    <property type="match status" value="1"/>
</dbReference>
<keyword evidence="16" id="KW-1185">Reference proteome</keyword>
<dbReference type="PROSITE" id="PS51419">
    <property type="entry name" value="RAB"/>
    <property type="match status" value="1"/>
</dbReference>
<dbReference type="SMART" id="SM00174">
    <property type="entry name" value="RHO"/>
    <property type="match status" value="1"/>
</dbReference>
<sequence>MASRKKVIILGDSGVGKTSLMNQYVNKKFSASYKATIGADFLTKEVLVDDRLVTMQLWDTAGQERFQSLGVAFYRGADCCVLVYDVNNSKSFDTLDSWRDEFLVQASPMDPESFPFVVIGNKIDVEESKRMISQKRAMTYCQSKGGIPYFETSAKEAINVEQAFEVIARQALAQEEVGDFNSDFPETIPIDLKPGGDGGYNSYSKPYFVTYVNTAFFMIPLIPMFLKHAWDDRDNIKQQPLILQIRNLLQRRVGRYKLLRDHESSSGSSIFSKSSYDPASGTTSLLLGDELGESHEVGAGLDEEEEGLTIGQTAKLGLEFCLLWFLANYFAAACLEYTTVASSTILASTSSIWTLLCGSIMRVERFTLRKFIGVCASLAGVVLISTVDVSGETDENRGSFPHKTPRELAIGDAMAFISAVLYGFYAVFMKKRIGDESKVNMPLFFGLVGTLNVFLLWPGMVVLHLTGIEPFQLPPTSKILTIVLVNSASSLVSDFCWAYSMLLTSPLIVTVGLSLTIPLSLVGQMVLDKQYSSPLYWVGAAVMVVSFLFINHEDTKEEEVGMQGEEPLFSIRESISSRRNSTRSRRESVRSSRSLHRDVA</sequence>
<keyword evidence="5" id="KW-0488">Methylation</keyword>
<proteinExistence type="inferred from homology"/>
<accession>A0AAN6M0V0</accession>
<comment type="caution">
    <text evidence="15">The sequence shown here is derived from an EMBL/GenBank/DDBJ whole genome shotgun (WGS) entry which is preliminary data.</text>
</comment>
<dbReference type="SUPFAM" id="SSF52540">
    <property type="entry name" value="P-loop containing nucleoside triphosphate hydrolases"/>
    <property type="match status" value="1"/>
</dbReference>
<keyword evidence="6 14" id="KW-0812">Transmembrane</keyword>
<dbReference type="InterPro" id="IPR001806">
    <property type="entry name" value="Small_GTPase"/>
</dbReference>
<gene>
    <name evidence="15" type="ORF">GRF29_28g729020</name>
</gene>
<evidence type="ECO:0000256" key="14">
    <source>
        <dbReference type="SAM" id="Phobius"/>
    </source>
</evidence>
<evidence type="ECO:0000256" key="1">
    <source>
        <dbReference type="ARBA" id="ARBA00004141"/>
    </source>
</evidence>
<dbReference type="PRINTS" id="PR00449">
    <property type="entry name" value="RASTRNSFRMNG"/>
</dbReference>
<name>A0AAN6M0V0_9PLEO</name>
<dbReference type="InterPro" id="IPR005225">
    <property type="entry name" value="Small_GTP-bd"/>
</dbReference>
<evidence type="ECO:0000256" key="3">
    <source>
        <dbReference type="ARBA" id="ARBA00007863"/>
    </source>
</evidence>
<keyword evidence="4" id="KW-0813">Transport</keyword>
<evidence type="ECO:0000256" key="12">
    <source>
        <dbReference type="ARBA" id="ARBA00023289"/>
    </source>
</evidence>
<organism evidence="15 16">
    <name type="scientific">Pseudopithomyces chartarum</name>
    <dbReference type="NCBI Taxonomy" id="1892770"/>
    <lineage>
        <taxon>Eukaryota</taxon>
        <taxon>Fungi</taxon>
        <taxon>Dikarya</taxon>
        <taxon>Ascomycota</taxon>
        <taxon>Pezizomycotina</taxon>
        <taxon>Dothideomycetes</taxon>
        <taxon>Pleosporomycetidae</taxon>
        <taxon>Pleosporales</taxon>
        <taxon>Massarineae</taxon>
        <taxon>Didymosphaeriaceae</taxon>
        <taxon>Pseudopithomyces</taxon>
    </lineage>
</organism>
<reference evidence="15 16" key="1">
    <citation type="submission" date="2021-02" db="EMBL/GenBank/DDBJ databases">
        <title>Genome assembly of Pseudopithomyces chartarum.</title>
        <authorList>
            <person name="Jauregui R."/>
            <person name="Singh J."/>
            <person name="Voisey C."/>
        </authorList>
    </citation>
    <scope>NUCLEOTIDE SEQUENCE [LARGE SCALE GENOMIC DNA]</scope>
    <source>
        <strain evidence="15 16">AGR01</strain>
    </source>
</reference>
<comment type="similarity">
    <text evidence="2">Belongs to the small GTPase superfamily. Rab family.</text>
</comment>
<evidence type="ECO:0000313" key="16">
    <source>
        <dbReference type="Proteomes" id="UP001280581"/>
    </source>
</evidence>
<dbReference type="Pfam" id="PF00071">
    <property type="entry name" value="Ras"/>
    <property type="match status" value="1"/>
</dbReference>
<feature type="transmembrane region" description="Helical" evidence="14">
    <location>
        <begin position="207"/>
        <end position="226"/>
    </location>
</feature>
<keyword evidence="7" id="KW-0547">Nucleotide-binding</keyword>
<feature type="transmembrane region" description="Helical" evidence="14">
    <location>
        <begin position="409"/>
        <end position="428"/>
    </location>
</feature>
<feature type="transmembrane region" description="Helical" evidence="14">
    <location>
        <begin position="440"/>
        <end position="459"/>
    </location>
</feature>
<evidence type="ECO:0000256" key="5">
    <source>
        <dbReference type="ARBA" id="ARBA00022481"/>
    </source>
</evidence>
<dbReference type="GO" id="GO:0005525">
    <property type="term" value="F:GTP binding"/>
    <property type="evidence" value="ECO:0007669"/>
    <property type="project" value="UniProtKB-KW"/>
</dbReference>
<feature type="compositionally biased region" description="Basic and acidic residues" evidence="13">
    <location>
        <begin position="584"/>
        <end position="600"/>
    </location>
</feature>
<dbReference type="SMART" id="SM00175">
    <property type="entry name" value="RAB"/>
    <property type="match status" value="1"/>
</dbReference>
<evidence type="ECO:0008006" key="17">
    <source>
        <dbReference type="Google" id="ProtNLM"/>
    </source>
</evidence>
<dbReference type="GO" id="GO:0003924">
    <property type="term" value="F:GTPase activity"/>
    <property type="evidence" value="ECO:0007669"/>
    <property type="project" value="InterPro"/>
</dbReference>
<keyword evidence="9" id="KW-0342">GTP-binding</keyword>
<dbReference type="CDD" id="cd01862">
    <property type="entry name" value="Rab7"/>
    <property type="match status" value="1"/>
</dbReference>
<keyword evidence="12" id="KW-0636">Prenylation</keyword>
<evidence type="ECO:0000256" key="10">
    <source>
        <dbReference type="ARBA" id="ARBA00023136"/>
    </source>
</evidence>
<feature type="region of interest" description="Disordered" evidence="13">
    <location>
        <begin position="573"/>
        <end position="600"/>
    </location>
</feature>
<feature type="transmembrane region" description="Helical" evidence="14">
    <location>
        <begin position="507"/>
        <end position="527"/>
    </location>
</feature>
<dbReference type="EMBL" id="WVTA01000004">
    <property type="protein sequence ID" value="KAK3213703.1"/>
    <property type="molecule type" value="Genomic_DNA"/>
</dbReference>
<evidence type="ECO:0000256" key="9">
    <source>
        <dbReference type="ARBA" id="ARBA00023134"/>
    </source>
</evidence>
<feature type="transmembrane region" description="Helical" evidence="14">
    <location>
        <begin position="371"/>
        <end position="389"/>
    </location>
</feature>
<evidence type="ECO:0000256" key="13">
    <source>
        <dbReference type="SAM" id="MobiDB-lite"/>
    </source>
</evidence>